<feature type="transmembrane region" description="Helical" evidence="5">
    <location>
        <begin position="23"/>
        <end position="43"/>
    </location>
</feature>
<organism evidence="7 8">
    <name type="scientific">Steinernema hermaphroditum</name>
    <dbReference type="NCBI Taxonomy" id="289476"/>
    <lineage>
        <taxon>Eukaryota</taxon>
        <taxon>Metazoa</taxon>
        <taxon>Ecdysozoa</taxon>
        <taxon>Nematoda</taxon>
        <taxon>Chromadorea</taxon>
        <taxon>Rhabditida</taxon>
        <taxon>Tylenchina</taxon>
        <taxon>Panagrolaimomorpha</taxon>
        <taxon>Strongyloidoidea</taxon>
        <taxon>Steinernematidae</taxon>
        <taxon>Steinernema</taxon>
    </lineage>
</organism>
<dbReference type="InterPro" id="IPR017452">
    <property type="entry name" value="GPCR_Rhodpsn_7TM"/>
</dbReference>
<sequence>MAITNLSISTGTLLDTARFAAPYYGVVCALSQILNGILFLVTVRSPHLRTNCNRLIGLQAISEMVFAWFYPYFAYNVYTERFVTNSQCFVVMIVPIAGANMTHFMILIIGLDRYLCAVHAIWYKSIPRRHYFGVYAIIAVVIHVTTISAQYFSRTDDKVLCFIPEAFSESIIAECCSASVAIRD</sequence>
<keyword evidence="8" id="KW-1185">Reference proteome</keyword>
<protein>
    <recommendedName>
        <fullName evidence="6">G-protein coupled receptors family 1 profile domain-containing protein</fullName>
    </recommendedName>
</protein>
<dbReference type="SUPFAM" id="SSF81321">
    <property type="entry name" value="Family A G protein-coupled receptor-like"/>
    <property type="match status" value="1"/>
</dbReference>
<dbReference type="Proteomes" id="UP001175271">
    <property type="component" value="Unassembled WGS sequence"/>
</dbReference>
<reference evidence="7" key="1">
    <citation type="submission" date="2023-06" db="EMBL/GenBank/DDBJ databases">
        <title>Genomic analysis of the entomopathogenic nematode Steinernema hermaphroditum.</title>
        <authorList>
            <person name="Schwarz E.M."/>
            <person name="Heppert J.K."/>
            <person name="Baniya A."/>
            <person name="Schwartz H.T."/>
            <person name="Tan C.-H."/>
            <person name="Antoshechkin I."/>
            <person name="Sternberg P.W."/>
            <person name="Goodrich-Blair H."/>
            <person name="Dillman A.R."/>
        </authorList>
    </citation>
    <scope>NUCLEOTIDE SEQUENCE</scope>
    <source>
        <strain evidence="7">PS9179</strain>
        <tissue evidence="7">Whole animal</tissue>
    </source>
</reference>
<evidence type="ECO:0000256" key="5">
    <source>
        <dbReference type="SAM" id="Phobius"/>
    </source>
</evidence>
<feature type="transmembrane region" description="Helical" evidence="5">
    <location>
        <begin position="132"/>
        <end position="152"/>
    </location>
</feature>
<dbReference type="EMBL" id="JAUCMV010000002">
    <property type="protein sequence ID" value="KAK0420571.1"/>
    <property type="molecule type" value="Genomic_DNA"/>
</dbReference>
<accession>A0AA39M3S3</accession>
<evidence type="ECO:0000256" key="1">
    <source>
        <dbReference type="ARBA" id="ARBA00004370"/>
    </source>
</evidence>
<dbReference type="InterPro" id="IPR019424">
    <property type="entry name" value="7TM_GPCR_Srsx"/>
</dbReference>
<feature type="transmembrane region" description="Helical" evidence="5">
    <location>
        <begin position="89"/>
        <end position="111"/>
    </location>
</feature>
<feature type="transmembrane region" description="Helical" evidence="5">
    <location>
        <begin position="55"/>
        <end position="74"/>
    </location>
</feature>
<dbReference type="InterPro" id="IPR047130">
    <property type="entry name" value="7TM_GPCR_Srsx_nematod"/>
</dbReference>
<dbReference type="AlphaFoldDB" id="A0AA39M3S3"/>
<evidence type="ECO:0000259" key="6">
    <source>
        <dbReference type="PROSITE" id="PS50262"/>
    </source>
</evidence>
<proteinExistence type="predicted"/>
<evidence type="ECO:0000256" key="2">
    <source>
        <dbReference type="ARBA" id="ARBA00022692"/>
    </source>
</evidence>
<gene>
    <name evidence="7" type="ORF">QR680_014766</name>
</gene>
<keyword evidence="2 5" id="KW-0812">Transmembrane</keyword>
<keyword evidence="4 5" id="KW-0472">Membrane</keyword>
<comment type="subcellular location">
    <subcellularLocation>
        <location evidence="1">Membrane</location>
    </subcellularLocation>
</comment>
<evidence type="ECO:0000313" key="7">
    <source>
        <dbReference type="EMBL" id="KAK0420571.1"/>
    </source>
</evidence>
<evidence type="ECO:0000256" key="4">
    <source>
        <dbReference type="ARBA" id="ARBA00023136"/>
    </source>
</evidence>
<dbReference type="CDD" id="cd00637">
    <property type="entry name" value="7tm_classA_rhodopsin-like"/>
    <property type="match status" value="1"/>
</dbReference>
<dbReference type="Pfam" id="PF10320">
    <property type="entry name" value="7TM_GPCR_Srsx"/>
    <property type="match status" value="1"/>
</dbReference>
<evidence type="ECO:0000256" key="3">
    <source>
        <dbReference type="ARBA" id="ARBA00022989"/>
    </source>
</evidence>
<dbReference type="GO" id="GO:0016020">
    <property type="term" value="C:membrane"/>
    <property type="evidence" value="ECO:0007669"/>
    <property type="project" value="UniProtKB-SubCell"/>
</dbReference>
<keyword evidence="3 5" id="KW-1133">Transmembrane helix</keyword>
<dbReference type="PANTHER" id="PTHR23360:SF5">
    <property type="entry name" value="G-PROTEIN COUPLED RECEPTORS FAMILY 1 PROFILE DOMAIN-CONTAINING PROTEIN"/>
    <property type="match status" value="1"/>
</dbReference>
<dbReference type="Gene3D" id="1.20.1070.10">
    <property type="entry name" value="Rhodopsin 7-helix transmembrane proteins"/>
    <property type="match status" value="1"/>
</dbReference>
<comment type="caution">
    <text evidence="7">The sequence shown here is derived from an EMBL/GenBank/DDBJ whole genome shotgun (WGS) entry which is preliminary data.</text>
</comment>
<name>A0AA39M3S3_9BILA</name>
<dbReference type="PANTHER" id="PTHR23360">
    <property type="entry name" value="G-PROTEIN COUPLED RECEPTORS FAMILY 1 PROFILE DOMAIN-CONTAINING PROTEIN-RELATED"/>
    <property type="match status" value="1"/>
</dbReference>
<feature type="domain" description="G-protein coupled receptors family 1 profile" evidence="6">
    <location>
        <begin position="34"/>
        <end position="184"/>
    </location>
</feature>
<evidence type="ECO:0000313" key="8">
    <source>
        <dbReference type="Proteomes" id="UP001175271"/>
    </source>
</evidence>
<dbReference type="PROSITE" id="PS50262">
    <property type="entry name" value="G_PROTEIN_RECEP_F1_2"/>
    <property type="match status" value="1"/>
</dbReference>